<keyword evidence="2 6" id="KW-0479">Metal-binding</keyword>
<feature type="compositionally biased region" description="Basic residues" evidence="7">
    <location>
        <begin position="196"/>
        <end position="208"/>
    </location>
</feature>
<dbReference type="GeneID" id="110759322"/>
<evidence type="ECO:0000259" key="8">
    <source>
        <dbReference type="PROSITE" id="PS50966"/>
    </source>
</evidence>
<comment type="subcellular location">
    <subcellularLocation>
        <location evidence="6">Nucleus</location>
    </subcellularLocation>
</comment>
<comment type="similarity">
    <text evidence="1 6">Belongs to the FHY3/FAR1 family.</text>
</comment>
<dbReference type="Pfam" id="PF04434">
    <property type="entry name" value="SWIM"/>
    <property type="match status" value="1"/>
</dbReference>
<dbReference type="RefSeq" id="XP_021817061.1">
    <property type="nucleotide sequence ID" value="XM_021961369.1"/>
</dbReference>
<dbReference type="AlphaFoldDB" id="A0A6P5STV3"/>
<dbReference type="InterPro" id="IPR031052">
    <property type="entry name" value="FHY3/FAR1"/>
</dbReference>
<sequence>MADIYTKGIFEMFEREDFQSLLCFLELVKEDDTHCRYKVNERVEPGVTRIKELVHDKDADQAYCSCQGFEFRGIPCRHIISFLRMKQVQYLPEKYILKRWMKSAKSGVVFENDGKEVKDCVDGCILVKRSTMCKVAANLIDSALLSAEGSELLQKTFDGIRGKLIRLASSGAHVEESNEEGGTSSPQVRIKDPHQVKSKGCSKRVKGRHEKEAERRKRRCTVFMKIDHDRWRCPRLASPSSSSDVDVSAPIPENMQHTQEHTE</sequence>
<dbReference type="GO" id="GO:0008270">
    <property type="term" value="F:zinc ion binding"/>
    <property type="evidence" value="ECO:0007669"/>
    <property type="project" value="UniProtKB-UniRule"/>
</dbReference>
<keyword evidence="4 6" id="KW-0862">Zinc</keyword>
<comment type="function">
    <text evidence="6">Putative transcription activator involved in regulating light control of development.</text>
</comment>
<reference evidence="10" key="1">
    <citation type="submission" date="2025-08" db="UniProtKB">
        <authorList>
            <consortium name="RefSeq"/>
        </authorList>
    </citation>
    <scope>IDENTIFICATION</scope>
</reference>
<dbReference type="PANTHER" id="PTHR31669:SF302">
    <property type="entry name" value="PROTEIN FAR1-RELATED SEQUENCE"/>
    <property type="match status" value="1"/>
</dbReference>
<feature type="domain" description="SWIM-type" evidence="8">
    <location>
        <begin position="37"/>
        <end position="87"/>
    </location>
</feature>
<evidence type="ECO:0000313" key="9">
    <source>
        <dbReference type="Proteomes" id="UP000515124"/>
    </source>
</evidence>
<keyword evidence="3 5" id="KW-0863">Zinc-finger</keyword>
<protein>
    <recommendedName>
        <fullName evidence="6">Protein FAR1-RELATED SEQUENCE</fullName>
    </recommendedName>
</protein>
<evidence type="ECO:0000256" key="2">
    <source>
        <dbReference type="ARBA" id="ARBA00022723"/>
    </source>
</evidence>
<evidence type="ECO:0000256" key="7">
    <source>
        <dbReference type="SAM" id="MobiDB-lite"/>
    </source>
</evidence>
<feature type="region of interest" description="Disordered" evidence="7">
    <location>
        <begin position="171"/>
        <end position="214"/>
    </location>
</feature>
<dbReference type="PROSITE" id="PS50966">
    <property type="entry name" value="ZF_SWIM"/>
    <property type="match status" value="1"/>
</dbReference>
<evidence type="ECO:0000256" key="5">
    <source>
        <dbReference type="PROSITE-ProRule" id="PRU00325"/>
    </source>
</evidence>
<dbReference type="PANTHER" id="PTHR31669">
    <property type="entry name" value="PROTEIN FAR1-RELATED SEQUENCE 10-RELATED"/>
    <property type="match status" value="1"/>
</dbReference>
<name>A0A6P5STV3_PRUAV</name>
<proteinExistence type="inferred from homology"/>
<keyword evidence="9" id="KW-1185">Reference proteome</keyword>
<feature type="compositionally biased region" description="Low complexity" evidence="7">
    <location>
        <begin position="237"/>
        <end position="250"/>
    </location>
</feature>
<dbReference type="Proteomes" id="UP000515124">
    <property type="component" value="Unplaced"/>
</dbReference>
<dbReference type="SMART" id="SM00575">
    <property type="entry name" value="ZnF_PMZ"/>
    <property type="match status" value="1"/>
</dbReference>
<dbReference type="KEGG" id="pavi:110759322"/>
<evidence type="ECO:0000256" key="6">
    <source>
        <dbReference type="RuleBase" id="RU367018"/>
    </source>
</evidence>
<evidence type="ECO:0000256" key="1">
    <source>
        <dbReference type="ARBA" id="ARBA00005889"/>
    </source>
</evidence>
<dbReference type="GO" id="GO:0006355">
    <property type="term" value="P:regulation of DNA-templated transcription"/>
    <property type="evidence" value="ECO:0007669"/>
    <property type="project" value="UniProtKB-UniRule"/>
</dbReference>
<dbReference type="GO" id="GO:0005634">
    <property type="term" value="C:nucleus"/>
    <property type="evidence" value="ECO:0007669"/>
    <property type="project" value="UniProtKB-SubCell"/>
</dbReference>
<organism evidence="9 10">
    <name type="scientific">Prunus avium</name>
    <name type="common">Cherry</name>
    <name type="synonym">Cerasus avium</name>
    <dbReference type="NCBI Taxonomy" id="42229"/>
    <lineage>
        <taxon>Eukaryota</taxon>
        <taxon>Viridiplantae</taxon>
        <taxon>Streptophyta</taxon>
        <taxon>Embryophyta</taxon>
        <taxon>Tracheophyta</taxon>
        <taxon>Spermatophyta</taxon>
        <taxon>Magnoliopsida</taxon>
        <taxon>eudicotyledons</taxon>
        <taxon>Gunneridae</taxon>
        <taxon>Pentapetalae</taxon>
        <taxon>rosids</taxon>
        <taxon>fabids</taxon>
        <taxon>Rosales</taxon>
        <taxon>Rosaceae</taxon>
        <taxon>Amygdaloideae</taxon>
        <taxon>Amygdaleae</taxon>
        <taxon>Prunus</taxon>
    </lineage>
</organism>
<feature type="region of interest" description="Disordered" evidence="7">
    <location>
        <begin position="233"/>
        <end position="263"/>
    </location>
</feature>
<dbReference type="InterPro" id="IPR006564">
    <property type="entry name" value="Znf_PMZ"/>
</dbReference>
<evidence type="ECO:0000256" key="3">
    <source>
        <dbReference type="ARBA" id="ARBA00022771"/>
    </source>
</evidence>
<accession>A0A6P5STV3</accession>
<evidence type="ECO:0000313" key="10">
    <source>
        <dbReference type="RefSeq" id="XP_021817061.1"/>
    </source>
</evidence>
<evidence type="ECO:0000256" key="4">
    <source>
        <dbReference type="ARBA" id="ARBA00022833"/>
    </source>
</evidence>
<gene>
    <name evidence="10" type="primary">LOC110759322</name>
</gene>
<keyword evidence="6" id="KW-0539">Nucleus</keyword>
<dbReference type="InterPro" id="IPR007527">
    <property type="entry name" value="Znf_SWIM"/>
</dbReference>